<sequence>MILWDGLDAPGRPGVSCACRSRGTFLSMNMLGPESGAGERRGEDWK</sequence>
<gene>
    <name evidence="1" type="ORF">AVDCRST_MAG25-2374</name>
</gene>
<proteinExistence type="predicted"/>
<evidence type="ECO:0000313" key="1">
    <source>
        <dbReference type="EMBL" id="CAA9475459.1"/>
    </source>
</evidence>
<accession>A0A6J4RR86</accession>
<protein>
    <submittedName>
        <fullName evidence="1">Uncharacterized protein</fullName>
    </submittedName>
</protein>
<reference evidence="1" key="1">
    <citation type="submission" date="2020-02" db="EMBL/GenBank/DDBJ databases">
        <authorList>
            <person name="Meier V. D."/>
        </authorList>
    </citation>
    <scope>NUCLEOTIDE SEQUENCE</scope>
    <source>
        <strain evidence="1">AVDCRST_MAG25</strain>
    </source>
</reference>
<organism evidence="1">
    <name type="scientific">uncultured Rubrobacteraceae bacterium</name>
    <dbReference type="NCBI Taxonomy" id="349277"/>
    <lineage>
        <taxon>Bacteria</taxon>
        <taxon>Bacillati</taxon>
        <taxon>Actinomycetota</taxon>
        <taxon>Rubrobacteria</taxon>
        <taxon>Rubrobacterales</taxon>
        <taxon>Rubrobacteraceae</taxon>
        <taxon>environmental samples</taxon>
    </lineage>
</organism>
<name>A0A6J4RR86_9ACTN</name>
<dbReference type="AlphaFoldDB" id="A0A6J4RR86"/>
<dbReference type="EMBL" id="CADCVI010000150">
    <property type="protein sequence ID" value="CAA9475459.1"/>
    <property type="molecule type" value="Genomic_DNA"/>
</dbReference>